<dbReference type="GO" id="GO:0010468">
    <property type="term" value="P:regulation of gene expression"/>
    <property type="evidence" value="ECO:0007669"/>
    <property type="project" value="TreeGrafter"/>
</dbReference>
<accession>L0RD25</accession>
<sequence length="198" mass="21739">MSMSHTAEAILSRNDKPITSETLMTLLRYPDFISKDLFPASLVTSKDQLKMTALHLALVHHTPNLLQLLIKRGVDVTLRIPAEHGDLSPLLYAILNCASDIKDRPWPGCCESGYGVGISGIKNVKILLKAGLKINEKHHDGMTPLFQAVLLDKTQIVRLLLSYGGDANTNLANGLSLDDACQSHQMRNILDSTLLSMK</sequence>
<dbReference type="Proteomes" id="UP000010808">
    <property type="component" value="Chromosome"/>
</dbReference>
<dbReference type="Pfam" id="PF12796">
    <property type="entry name" value="Ank_2"/>
    <property type="match status" value="1"/>
</dbReference>
<dbReference type="InterPro" id="IPR002110">
    <property type="entry name" value="Ankyrin_rpt"/>
</dbReference>
<evidence type="ECO:0000313" key="4">
    <source>
        <dbReference type="EMBL" id="CCO24659.1"/>
    </source>
</evidence>
<keyword evidence="2 3" id="KW-0040">ANK repeat</keyword>
<dbReference type="EMBL" id="FO203522">
    <property type="protein sequence ID" value="CCO24659.1"/>
    <property type="molecule type" value="Genomic_DNA"/>
</dbReference>
<keyword evidence="5" id="KW-1185">Reference proteome</keyword>
<gene>
    <name evidence="4" type="ORF">DESAM_22392</name>
</gene>
<evidence type="ECO:0000313" key="5">
    <source>
        <dbReference type="Proteomes" id="UP000010808"/>
    </source>
</evidence>
<dbReference type="PROSITE" id="PS50297">
    <property type="entry name" value="ANK_REP_REGION"/>
    <property type="match status" value="2"/>
</dbReference>
<dbReference type="Gene3D" id="1.25.40.20">
    <property type="entry name" value="Ankyrin repeat-containing domain"/>
    <property type="match status" value="1"/>
</dbReference>
<reference evidence="4 5" key="1">
    <citation type="submission" date="2012-10" db="EMBL/GenBank/DDBJ databases">
        <authorList>
            <person name="Genoscope - CEA"/>
        </authorList>
    </citation>
    <scope>NUCLEOTIDE SEQUENCE [LARGE SCALE GENOMIC DNA]</scope>
    <source>
        <strain evidence="5">AM13 / DSM 14728</strain>
    </source>
</reference>
<dbReference type="PANTHER" id="PTHR24124">
    <property type="entry name" value="ANKYRIN REPEAT FAMILY A"/>
    <property type="match status" value="1"/>
</dbReference>
<name>L0RD25_9BACT</name>
<feature type="repeat" description="ANK" evidence="3">
    <location>
        <begin position="49"/>
        <end position="81"/>
    </location>
</feature>
<dbReference type="SMART" id="SM00248">
    <property type="entry name" value="ANK"/>
    <property type="match status" value="3"/>
</dbReference>
<protein>
    <submittedName>
        <fullName evidence="4">Uncharacterized protein</fullName>
    </submittedName>
</protein>
<feature type="repeat" description="ANK" evidence="3">
    <location>
        <begin position="140"/>
        <end position="172"/>
    </location>
</feature>
<dbReference type="STRING" id="1121451.DESAM_22392"/>
<keyword evidence="1" id="KW-0677">Repeat</keyword>
<evidence type="ECO:0000256" key="1">
    <source>
        <dbReference type="ARBA" id="ARBA00022737"/>
    </source>
</evidence>
<evidence type="ECO:0000256" key="2">
    <source>
        <dbReference type="ARBA" id="ARBA00023043"/>
    </source>
</evidence>
<dbReference type="KEGG" id="dhy:DESAM_22392"/>
<dbReference type="HOGENOM" id="CLU_1376221_0_0_7"/>
<evidence type="ECO:0000256" key="3">
    <source>
        <dbReference type="PROSITE-ProRule" id="PRU00023"/>
    </source>
</evidence>
<dbReference type="SUPFAM" id="SSF48403">
    <property type="entry name" value="Ankyrin repeat"/>
    <property type="match status" value="1"/>
</dbReference>
<dbReference type="PROSITE" id="PS50088">
    <property type="entry name" value="ANK_REPEAT"/>
    <property type="match status" value="2"/>
</dbReference>
<dbReference type="InterPro" id="IPR036770">
    <property type="entry name" value="Ankyrin_rpt-contain_sf"/>
</dbReference>
<proteinExistence type="predicted"/>
<dbReference type="AlphaFoldDB" id="L0RD25"/>
<dbReference type="PANTHER" id="PTHR24124:SF14">
    <property type="entry name" value="CHROMOSOME UNDETERMINED SCAFFOLD_25, WHOLE GENOME SHOTGUN SEQUENCE"/>
    <property type="match status" value="1"/>
</dbReference>
<organism evidence="4 5">
    <name type="scientific">Maridesulfovibrio hydrothermalis AM13 = DSM 14728</name>
    <dbReference type="NCBI Taxonomy" id="1121451"/>
    <lineage>
        <taxon>Bacteria</taxon>
        <taxon>Pseudomonadati</taxon>
        <taxon>Thermodesulfobacteriota</taxon>
        <taxon>Desulfovibrionia</taxon>
        <taxon>Desulfovibrionales</taxon>
        <taxon>Desulfovibrionaceae</taxon>
        <taxon>Maridesulfovibrio</taxon>
    </lineage>
</organism>